<dbReference type="EMBL" id="HF935303">
    <property type="protein sequence ID" value="CCX06630.1"/>
    <property type="molecule type" value="Genomic_DNA"/>
</dbReference>
<sequence>MDRRDFVSKSLRASIWRWMRMWISWRGSLDQLVRTHVYTPALIIQDLIRPLSIIFDPLRRASTYFDILESSASSTPDHRHRLR</sequence>
<organism evidence="1 2">
    <name type="scientific">Pyronema omphalodes (strain CBS 100304)</name>
    <name type="common">Pyronema confluens</name>
    <dbReference type="NCBI Taxonomy" id="1076935"/>
    <lineage>
        <taxon>Eukaryota</taxon>
        <taxon>Fungi</taxon>
        <taxon>Dikarya</taxon>
        <taxon>Ascomycota</taxon>
        <taxon>Pezizomycotina</taxon>
        <taxon>Pezizomycetes</taxon>
        <taxon>Pezizales</taxon>
        <taxon>Pyronemataceae</taxon>
        <taxon>Pyronema</taxon>
    </lineage>
</organism>
<reference evidence="1 2" key="1">
    <citation type="journal article" date="2013" name="PLoS Genet.">
        <title>The genome and development-dependent transcriptomes of Pyronema confluens: a window into fungal evolution.</title>
        <authorList>
            <person name="Traeger S."/>
            <person name="Altegoer F."/>
            <person name="Freitag M."/>
            <person name="Gabaldon T."/>
            <person name="Kempken F."/>
            <person name="Kumar A."/>
            <person name="Marcet-Houben M."/>
            <person name="Poggeler S."/>
            <person name="Stajich J.E."/>
            <person name="Nowrousian M."/>
        </authorList>
    </citation>
    <scope>NUCLEOTIDE SEQUENCE [LARGE SCALE GENOMIC DNA]</scope>
    <source>
        <strain evidence="2">CBS 100304</strain>
        <tissue evidence="1">Vegetative mycelium</tissue>
    </source>
</reference>
<name>U4KYI6_PYROM</name>
<evidence type="ECO:0000313" key="2">
    <source>
        <dbReference type="Proteomes" id="UP000018144"/>
    </source>
</evidence>
<keyword evidence="2" id="KW-1185">Reference proteome</keyword>
<dbReference type="AlphaFoldDB" id="U4KYI6"/>
<evidence type="ECO:0000313" key="1">
    <source>
        <dbReference type="EMBL" id="CCX06630.1"/>
    </source>
</evidence>
<proteinExistence type="predicted"/>
<dbReference type="Proteomes" id="UP000018144">
    <property type="component" value="Unassembled WGS sequence"/>
</dbReference>
<accession>U4KYI6</accession>
<protein>
    <submittedName>
        <fullName evidence="1">Uncharacterized protein</fullName>
    </submittedName>
</protein>
<gene>
    <name evidence="1" type="ORF">PCON_06217</name>
</gene>